<protein>
    <recommendedName>
        <fullName evidence="3">Type I restriction enzyme R protein N-terminal domain-containing protein</fullName>
    </recommendedName>
</protein>
<dbReference type="AlphaFoldDB" id="A0A947GQH3"/>
<organism evidence="1 2">
    <name type="scientific">Leptothoe spongobia TAU-MAC 1115</name>
    <dbReference type="NCBI Taxonomy" id="1967444"/>
    <lineage>
        <taxon>Bacteria</taxon>
        <taxon>Bacillati</taxon>
        <taxon>Cyanobacteriota</taxon>
        <taxon>Cyanophyceae</taxon>
        <taxon>Nodosilineales</taxon>
        <taxon>Cymatolegaceae</taxon>
        <taxon>Leptothoe</taxon>
        <taxon>Leptothoe spongobia</taxon>
    </lineage>
</organism>
<comment type="caution">
    <text evidence="1">The sequence shown here is derived from an EMBL/GenBank/DDBJ whole genome shotgun (WGS) entry which is preliminary data.</text>
</comment>
<gene>
    <name evidence="1" type="ORF">IXB50_16630</name>
</gene>
<keyword evidence="2" id="KW-1185">Reference proteome</keyword>
<dbReference type="Proteomes" id="UP000717364">
    <property type="component" value="Unassembled WGS sequence"/>
</dbReference>
<reference evidence="1" key="2">
    <citation type="journal article" date="2021" name="Mar. Drugs">
        <title>Genome Reduction and Secondary Metabolism of the Marine Sponge-Associated Cyanobacterium Leptothoe.</title>
        <authorList>
            <person name="Konstantinou D."/>
            <person name="Popin R.V."/>
            <person name="Fewer D.P."/>
            <person name="Sivonen K."/>
            <person name="Gkelis S."/>
        </authorList>
    </citation>
    <scope>NUCLEOTIDE SEQUENCE</scope>
    <source>
        <strain evidence="1">TAU-MAC 1115</strain>
    </source>
</reference>
<evidence type="ECO:0000313" key="2">
    <source>
        <dbReference type="Proteomes" id="UP000717364"/>
    </source>
</evidence>
<accession>A0A947GQH3</accession>
<dbReference type="RefSeq" id="WP_215610111.1">
    <property type="nucleotide sequence ID" value="NZ_JADOES010000037.1"/>
</dbReference>
<dbReference type="EMBL" id="JADOES010000037">
    <property type="protein sequence ID" value="MBT9317051.1"/>
    <property type="molecule type" value="Genomic_DNA"/>
</dbReference>
<evidence type="ECO:0000313" key="1">
    <source>
        <dbReference type="EMBL" id="MBT9317051.1"/>
    </source>
</evidence>
<proteinExistence type="predicted"/>
<sequence length="199" mass="21910">MAYSDFTVGKVKQAFGLETIEGQRFLPELSPMDPSQALADFLAEAFPLASLLKSEKAKSELLIAPVLLEVRKLLQRQVSLFSGEEFTVDAQVGLSGICDFVISQSTEQLEIEAPVIVVVEAKKADLNVGMGQCMAEMVAAQRFNQAMERPSKQVYGCVSSGILWRFLQLEGQVVTIDMEDRLLNPLSQLLGILVWMAQP</sequence>
<evidence type="ECO:0008006" key="3">
    <source>
        <dbReference type="Google" id="ProtNLM"/>
    </source>
</evidence>
<name>A0A947GQH3_9CYAN</name>
<reference evidence="1" key="1">
    <citation type="submission" date="2020-11" db="EMBL/GenBank/DDBJ databases">
        <authorList>
            <person name="Konstantinou D."/>
            <person name="Gkelis S."/>
            <person name="Popin R."/>
            <person name="Fewer D."/>
            <person name="Sivonen K."/>
        </authorList>
    </citation>
    <scope>NUCLEOTIDE SEQUENCE</scope>
    <source>
        <strain evidence="1">TAU-MAC 1115</strain>
    </source>
</reference>